<gene>
    <name evidence="1" type="ORF">GCM10011510_14940</name>
</gene>
<dbReference type="EMBL" id="BMJN01000026">
    <property type="protein sequence ID" value="GGE34623.1"/>
    <property type="molecule type" value="Genomic_DNA"/>
</dbReference>
<evidence type="ECO:0000313" key="2">
    <source>
        <dbReference type="Proteomes" id="UP000660801"/>
    </source>
</evidence>
<dbReference type="OrthoDB" id="2223579at2"/>
<protein>
    <submittedName>
        <fullName evidence="1">Uncharacterized protein</fullName>
    </submittedName>
</protein>
<comment type="caution">
    <text evidence="1">The sequence shown here is derived from an EMBL/GenBank/DDBJ whole genome shotgun (WGS) entry which is preliminary data.</text>
</comment>
<reference evidence="1" key="1">
    <citation type="journal article" date="2014" name="Int. J. Syst. Evol. Microbiol.">
        <title>Complete genome sequence of Corynebacterium casei LMG S-19264T (=DSM 44701T), isolated from a smear-ripened cheese.</title>
        <authorList>
            <consortium name="US DOE Joint Genome Institute (JGI-PGF)"/>
            <person name="Walter F."/>
            <person name="Albersmeier A."/>
            <person name="Kalinowski J."/>
            <person name="Ruckert C."/>
        </authorList>
    </citation>
    <scope>NUCLEOTIDE SEQUENCE</scope>
    <source>
        <strain evidence="1">CGMCC 1.15533</strain>
    </source>
</reference>
<dbReference type="AlphaFoldDB" id="A0A917A891"/>
<reference evidence="1" key="2">
    <citation type="submission" date="2020-09" db="EMBL/GenBank/DDBJ databases">
        <authorList>
            <person name="Sun Q."/>
            <person name="Zhou Y."/>
        </authorList>
    </citation>
    <scope>NUCLEOTIDE SEQUENCE</scope>
    <source>
        <strain evidence="1">CGMCC 1.15533</strain>
    </source>
</reference>
<name>A0A917A891_9STRE</name>
<accession>A0A917A891</accession>
<keyword evidence="2" id="KW-1185">Reference proteome</keyword>
<organism evidence="1 2">
    <name type="scientific">Streptococcus himalayensis</name>
    <dbReference type="NCBI Taxonomy" id="1888195"/>
    <lineage>
        <taxon>Bacteria</taxon>
        <taxon>Bacillati</taxon>
        <taxon>Bacillota</taxon>
        <taxon>Bacilli</taxon>
        <taxon>Lactobacillales</taxon>
        <taxon>Streptococcaceae</taxon>
        <taxon>Streptococcus</taxon>
    </lineage>
</organism>
<dbReference type="Proteomes" id="UP000660801">
    <property type="component" value="Unassembled WGS sequence"/>
</dbReference>
<evidence type="ECO:0000313" key="1">
    <source>
        <dbReference type="EMBL" id="GGE34623.1"/>
    </source>
</evidence>
<dbReference type="RefSeq" id="WP_068993273.1">
    <property type="nucleotide sequence ID" value="NZ_BMJN01000026.1"/>
</dbReference>
<sequence length="171" mass="19755">MYDLLELTLHRDKLSFFGFLKKNPTRALKNGDYYKFVYLLPSNVGLTDFSYKGIIIHIADTVTEGHWQLVRDLPLAMAGADLVEVLEDLERHRLEQARQDVGLELGGWIFDTIANGLYTEQETAYFIRLMFLHGYDFEQLTSLFSAIVKRIELASYFLTTAKKIYRGVEFG</sequence>
<proteinExistence type="predicted"/>